<dbReference type="PANTHER" id="PTHR47481:SF7">
    <property type="entry name" value="CCHC-TYPE DOMAIN-CONTAINING PROTEIN"/>
    <property type="match status" value="1"/>
</dbReference>
<dbReference type="GO" id="GO:0003676">
    <property type="term" value="F:nucleic acid binding"/>
    <property type="evidence" value="ECO:0007669"/>
    <property type="project" value="InterPro"/>
</dbReference>
<dbReference type="SMART" id="SM00343">
    <property type="entry name" value="ZnF_C2HC"/>
    <property type="match status" value="1"/>
</dbReference>
<keyword evidence="1" id="KW-0479">Metal-binding</keyword>
<proteinExistence type="predicted"/>
<evidence type="ECO:0000313" key="3">
    <source>
        <dbReference type="EMBL" id="KAH0822230.1"/>
    </source>
</evidence>
<dbReference type="PROSITE" id="PS50158">
    <property type="entry name" value="ZF_CCHC"/>
    <property type="match status" value="1"/>
</dbReference>
<keyword evidence="1" id="KW-0862">Zinc</keyword>
<protein>
    <recommendedName>
        <fullName evidence="2">CCHC-type domain-containing protein</fullName>
    </recommendedName>
</protein>
<comment type="caution">
    <text evidence="3">The sequence shown here is derived from an EMBL/GenBank/DDBJ whole genome shotgun (WGS) entry which is preliminary data.</text>
</comment>
<dbReference type="AlphaFoldDB" id="A0A8J6LHF4"/>
<evidence type="ECO:0000256" key="1">
    <source>
        <dbReference type="PROSITE-ProRule" id="PRU00047"/>
    </source>
</evidence>
<reference evidence="3" key="1">
    <citation type="journal article" date="2020" name="J Insects Food Feed">
        <title>The yellow mealworm (Tenebrio molitor) genome: a resource for the emerging insects as food and feed industry.</title>
        <authorList>
            <person name="Eriksson T."/>
            <person name="Andere A."/>
            <person name="Kelstrup H."/>
            <person name="Emery V."/>
            <person name="Picard C."/>
        </authorList>
    </citation>
    <scope>NUCLEOTIDE SEQUENCE</scope>
    <source>
        <strain evidence="3">Stoneville</strain>
        <tissue evidence="3">Whole head</tissue>
    </source>
</reference>
<name>A0A8J6LHF4_TENMO</name>
<dbReference type="InterPro" id="IPR036875">
    <property type="entry name" value="Znf_CCHC_sf"/>
</dbReference>
<reference evidence="3" key="2">
    <citation type="submission" date="2021-08" db="EMBL/GenBank/DDBJ databases">
        <authorList>
            <person name="Eriksson T."/>
        </authorList>
    </citation>
    <scope>NUCLEOTIDE SEQUENCE</scope>
    <source>
        <strain evidence="3">Stoneville</strain>
        <tissue evidence="3">Whole head</tissue>
    </source>
</reference>
<dbReference type="GO" id="GO:0008270">
    <property type="term" value="F:zinc ion binding"/>
    <property type="evidence" value="ECO:0007669"/>
    <property type="project" value="UniProtKB-KW"/>
</dbReference>
<gene>
    <name evidence="3" type="ORF">GEV33_000561</name>
</gene>
<accession>A0A8J6LHF4</accession>
<sequence length="342" mass="39174">MEKESIRIPKLKGIENWAVCIVDGSSAIPVQGPTIDEMTFNRTLAAWKKNDSIAQRIIATTVEEKPLLHILNCKSAKDMWDKLIQVYEQKSETSIHMLMQQWYNLQMKSDDDIAIYVARLEDLAHRLEIMGEKIPDQMLISYHQIINDLTTDIQRTLANLISRLTAEESRMSTENPENVTFASTKVNWNKPGLKGTCNYCKKPGHWIRDCKKRKATNERKAAAHHDGRNEALIGEALSTVQDSEKSSEIWYLDSGATDHMSNQRRWFQNFKHYQELKFVRIGNGKLIPAIGSGDIDILAYNGENWIPKFLSDVLYVPDLTYNLFSLGATLHKGIQYQSNDRT</sequence>
<feature type="domain" description="CCHC-type" evidence="2">
    <location>
        <begin position="197"/>
        <end position="212"/>
    </location>
</feature>
<dbReference type="EMBL" id="JABDTM020003536">
    <property type="protein sequence ID" value="KAH0822230.1"/>
    <property type="molecule type" value="Genomic_DNA"/>
</dbReference>
<dbReference type="Pfam" id="PF14223">
    <property type="entry name" value="Retrotran_gag_2"/>
    <property type="match status" value="1"/>
</dbReference>
<dbReference type="SUPFAM" id="SSF57756">
    <property type="entry name" value="Retrovirus zinc finger-like domains"/>
    <property type="match status" value="1"/>
</dbReference>
<dbReference type="InterPro" id="IPR054722">
    <property type="entry name" value="PolX-like_BBD"/>
</dbReference>
<dbReference type="PANTHER" id="PTHR47481">
    <property type="match status" value="1"/>
</dbReference>
<dbReference type="Gene3D" id="4.10.60.10">
    <property type="entry name" value="Zinc finger, CCHC-type"/>
    <property type="match status" value="1"/>
</dbReference>
<keyword evidence="4" id="KW-1185">Reference proteome</keyword>
<dbReference type="InterPro" id="IPR001878">
    <property type="entry name" value="Znf_CCHC"/>
</dbReference>
<keyword evidence="1" id="KW-0863">Zinc-finger</keyword>
<evidence type="ECO:0000259" key="2">
    <source>
        <dbReference type="PROSITE" id="PS50158"/>
    </source>
</evidence>
<dbReference type="Pfam" id="PF22936">
    <property type="entry name" value="Pol_BBD"/>
    <property type="match status" value="1"/>
</dbReference>
<organism evidence="3 4">
    <name type="scientific">Tenebrio molitor</name>
    <name type="common">Yellow mealworm beetle</name>
    <dbReference type="NCBI Taxonomy" id="7067"/>
    <lineage>
        <taxon>Eukaryota</taxon>
        <taxon>Metazoa</taxon>
        <taxon>Ecdysozoa</taxon>
        <taxon>Arthropoda</taxon>
        <taxon>Hexapoda</taxon>
        <taxon>Insecta</taxon>
        <taxon>Pterygota</taxon>
        <taxon>Neoptera</taxon>
        <taxon>Endopterygota</taxon>
        <taxon>Coleoptera</taxon>
        <taxon>Polyphaga</taxon>
        <taxon>Cucujiformia</taxon>
        <taxon>Tenebrionidae</taxon>
        <taxon>Tenebrio</taxon>
    </lineage>
</organism>
<dbReference type="Proteomes" id="UP000719412">
    <property type="component" value="Unassembled WGS sequence"/>
</dbReference>
<evidence type="ECO:0000313" key="4">
    <source>
        <dbReference type="Proteomes" id="UP000719412"/>
    </source>
</evidence>
<dbReference type="Pfam" id="PF00098">
    <property type="entry name" value="zf-CCHC"/>
    <property type="match status" value="1"/>
</dbReference>